<proteinExistence type="predicted"/>
<gene>
    <name evidence="1" type="ORF">CHARACLAT_023615</name>
</gene>
<evidence type="ECO:0000313" key="2">
    <source>
        <dbReference type="Proteomes" id="UP001352852"/>
    </source>
</evidence>
<sequence length="117" mass="13314">MFFHSYSMSPSNRVMNLFKDASRSCSSSYLEEYSNNKVLHPTPINQLTAVKSVELPLLKHITCSAPREKLFNASLARRRGTNCASLHKNFPHHAPWLERKYGISWVCIGCLMQLVAC</sequence>
<reference evidence="1 2" key="1">
    <citation type="submission" date="2021-06" db="EMBL/GenBank/DDBJ databases">
        <authorList>
            <person name="Palmer J.M."/>
        </authorList>
    </citation>
    <scope>NUCLEOTIDE SEQUENCE [LARGE SCALE GENOMIC DNA]</scope>
    <source>
        <strain evidence="1 2">CL_MEX2019</strain>
        <tissue evidence="1">Muscle</tissue>
    </source>
</reference>
<accession>A0ABU7DVD3</accession>
<protein>
    <submittedName>
        <fullName evidence="1">Uncharacterized protein</fullName>
    </submittedName>
</protein>
<dbReference type="Proteomes" id="UP001352852">
    <property type="component" value="Unassembled WGS sequence"/>
</dbReference>
<evidence type="ECO:0000313" key="1">
    <source>
        <dbReference type="EMBL" id="MED6278425.1"/>
    </source>
</evidence>
<dbReference type="EMBL" id="JAHUTJ010035309">
    <property type="protein sequence ID" value="MED6278425.1"/>
    <property type="molecule type" value="Genomic_DNA"/>
</dbReference>
<organism evidence="1 2">
    <name type="scientific">Characodon lateralis</name>
    <dbReference type="NCBI Taxonomy" id="208331"/>
    <lineage>
        <taxon>Eukaryota</taxon>
        <taxon>Metazoa</taxon>
        <taxon>Chordata</taxon>
        <taxon>Craniata</taxon>
        <taxon>Vertebrata</taxon>
        <taxon>Euteleostomi</taxon>
        <taxon>Actinopterygii</taxon>
        <taxon>Neopterygii</taxon>
        <taxon>Teleostei</taxon>
        <taxon>Neoteleostei</taxon>
        <taxon>Acanthomorphata</taxon>
        <taxon>Ovalentaria</taxon>
        <taxon>Atherinomorphae</taxon>
        <taxon>Cyprinodontiformes</taxon>
        <taxon>Goodeidae</taxon>
        <taxon>Characodon</taxon>
    </lineage>
</organism>
<keyword evidence="2" id="KW-1185">Reference proteome</keyword>
<name>A0ABU7DVD3_9TELE</name>
<comment type="caution">
    <text evidence="1">The sequence shown here is derived from an EMBL/GenBank/DDBJ whole genome shotgun (WGS) entry which is preliminary data.</text>
</comment>